<protein>
    <recommendedName>
        <fullName evidence="4">Probable D-serine dehydratase</fullName>
        <ecNumber evidence="4">4.3.1.18</ecNumber>
    </recommendedName>
    <alternativeName>
        <fullName evidence="4">D-serine deaminase</fullName>
        <shortName evidence="4">DSD</shortName>
    </alternativeName>
</protein>
<dbReference type="GO" id="GO:0036088">
    <property type="term" value="P:D-serine catabolic process"/>
    <property type="evidence" value="ECO:0007669"/>
    <property type="project" value="TreeGrafter"/>
</dbReference>
<dbReference type="EC" id="4.3.1.18" evidence="4"/>
<dbReference type="Pfam" id="PF00291">
    <property type="entry name" value="PALP"/>
    <property type="match status" value="1"/>
</dbReference>
<dbReference type="GO" id="GO:0009097">
    <property type="term" value="P:isoleucine biosynthetic process"/>
    <property type="evidence" value="ECO:0007669"/>
    <property type="project" value="TreeGrafter"/>
</dbReference>
<dbReference type="STRING" id="29435.SAMN05216588_13110"/>
<dbReference type="PANTHER" id="PTHR48078:SF9">
    <property type="entry name" value="D-SERINE DEHYDRATASE"/>
    <property type="match status" value="1"/>
</dbReference>
<feature type="domain" description="Tryptophan synthase beta chain-like PALP" evidence="5">
    <location>
        <begin position="88"/>
        <end position="383"/>
    </location>
</feature>
<proteinExistence type="inferred from homology"/>
<dbReference type="EMBL" id="FNDG01000031">
    <property type="protein sequence ID" value="SDI96176.1"/>
    <property type="molecule type" value="Genomic_DNA"/>
</dbReference>
<dbReference type="InterPro" id="IPR050147">
    <property type="entry name" value="Ser/Thr_Dehydratase"/>
</dbReference>
<evidence type="ECO:0000256" key="3">
    <source>
        <dbReference type="ARBA" id="ARBA00023239"/>
    </source>
</evidence>
<name>A0A1G8PV87_9GAMM</name>
<dbReference type="SUPFAM" id="SSF53686">
    <property type="entry name" value="Tryptophan synthase beta subunit-like PLP-dependent enzymes"/>
    <property type="match status" value="1"/>
</dbReference>
<dbReference type="GO" id="GO:0016836">
    <property type="term" value="F:hydro-lyase activity"/>
    <property type="evidence" value="ECO:0007669"/>
    <property type="project" value="UniProtKB-UniRule"/>
</dbReference>
<dbReference type="NCBIfam" id="NF002823">
    <property type="entry name" value="PRK02991.1"/>
    <property type="match status" value="1"/>
</dbReference>
<accession>A0A1G8PV87</accession>
<sequence length="438" mass="46813">MPVSRIPSNLLENLRARQPLLWCNPALVDSQAGAVQPDAQIEDARQRLARCAPLLMKLFSELESCNGIIESDLQPADALRLAILPASQEAGHWFIKRDDQLPVAGSVKARGGFHEVLAFAEGVALEHGLLSDGADRRVLASAEARELFGRYSVTVGSTGNLGLSIGVMAAALGFDAVVHMSADAKQWKKDRLRDRGVRVVEHSGDYAQAVAAGRAQAEQAPRSHFVDDERSPLLFFGYAVAARHLARQLAEHGRKVDAQHPLCVYIPCGVGGAPGGIAYGLKVLFGEHVHCFFAEPVASPCVLVQMAAGCEAPVSVYDIGLDNRTEADGLAVGLASAFVCPLMVERLSGVFTVADDRLYLHMLALKNVMGVEVEPSAAAAIGGPRWLVESAEGQAYASARNLDLRNATHVIWATGGSLVPRRELDRFIAHARGLDAAT</sequence>
<dbReference type="PANTHER" id="PTHR48078">
    <property type="entry name" value="THREONINE DEHYDRATASE, MITOCHONDRIAL-RELATED"/>
    <property type="match status" value="1"/>
</dbReference>
<evidence type="ECO:0000259" key="5">
    <source>
        <dbReference type="Pfam" id="PF00291"/>
    </source>
</evidence>
<dbReference type="InterPro" id="IPR011780">
    <property type="entry name" value="D_Ser_am_lyase"/>
</dbReference>
<dbReference type="NCBIfam" id="TIGR02035">
    <property type="entry name" value="D_Ser_am_lyase"/>
    <property type="match status" value="1"/>
</dbReference>
<keyword evidence="2 4" id="KW-0663">Pyridoxal phosphate</keyword>
<dbReference type="GO" id="GO:0030170">
    <property type="term" value="F:pyridoxal phosphate binding"/>
    <property type="evidence" value="ECO:0007669"/>
    <property type="project" value="InterPro"/>
</dbReference>
<keyword evidence="3 4" id="KW-0456">Lyase</keyword>
<dbReference type="HAMAP" id="MF_01030">
    <property type="entry name" value="D_Ser_dehydrat"/>
    <property type="match status" value="1"/>
</dbReference>
<gene>
    <name evidence="4" type="primary">dsdA</name>
    <name evidence="6" type="ORF">SAMN05216588_13110</name>
</gene>
<dbReference type="AlphaFoldDB" id="A0A1G8PV87"/>
<evidence type="ECO:0000313" key="6">
    <source>
        <dbReference type="EMBL" id="SDI96176.1"/>
    </source>
</evidence>
<comment type="catalytic activity">
    <reaction evidence="4">
        <text>D-serine = pyruvate + NH4(+)</text>
        <dbReference type="Rhea" id="RHEA:13977"/>
        <dbReference type="ChEBI" id="CHEBI:15361"/>
        <dbReference type="ChEBI" id="CHEBI:28938"/>
        <dbReference type="ChEBI" id="CHEBI:35247"/>
        <dbReference type="EC" id="4.3.1.18"/>
    </reaction>
</comment>
<evidence type="ECO:0000256" key="2">
    <source>
        <dbReference type="ARBA" id="ARBA00022898"/>
    </source>
</evidence>
<evidence type="ECO:0000256" key="1">
    <source>
        <dbReference type="ARBA" id="ARBA00001933"/>
    </source>
</evidence>
<comment type="cofactor">
    <cofactor evidence="1 4">
        <name>pyridoxal 5'-phosphate</name>
        <dbReference type="ChEBI" id="CHEBI:597326"/>
    </cofactor>
</comment>
<reference evidence="6 7" key="1">
    <citation type="submission" date="2016-10" db="EMBL/GenBank/DDBJ databases">
        <authorList>
            <person name="de Groot N.N."/>
        </authorList>
    </citation>
    <scope>NUCLEOTIDE SEQUENCE [LARGE SCALE GENOMIC DNA]</scope>
    <source>
        <strain evidence="6 7">LMG 18387</strain>
    </source>
</reference>
<dbReference type="GO" id="GO:0008721">
    <property type="term" value="F:D-serine ammonia-lyase activity"/>
    <property type="evidence" value="ECO:0007669"/>
    <property type="project" value="UniProtKB-EC"/>
</dbReference>
<dbReference type="RefSeq" id="WP_084308758.1">
    <property type="nucleotide sequence ID" value="NZ_FNDG01000031.1"/>
</dbReference>
<dbReference type="InterPro" id="IPR001926">
    <property type="entry name" value="TrpB-like_PALP"/>
</dbReference>
<dbReference type="Gene3D" id="3.40.50.1100">
    <property type="match status" value="2"/>
</dbReference>
<dbReference type="Proteomes" id="UP000198606">
    <property type="component" value="Unassembled WGS sequence"/>
</dbReference>
<organism evidence="6 7">
    <name type="scientific">Phytopseudomonas flavescens</name>
    <dbReference type="NCBI Taxonomy" id="29435"/>
    <lineage>
        <taxon>Bacteria</taxon>
        <taxon>Pseudomonadati</taxon>
        <taxon>Pseudomonadota</taxon>
        <taxon>Gammaproteobacteria</taxon>
        <taxon>Pseudomonadales</taxon>
        <taxon>Pseudomonadaceae</taxon>
        <taxon>Phytopseudomonas</taxon>
    </lineage>
</organism>
<evidence type="ECO:0000256" key="4">
    <source>
        <dbReference type="HAMAP-Rule" id="MF_01030"/>
    </source>
</evidence>
<feature type="modified residue" description="N6-(pyridoxal phosphate)lysine" evidence="4">
    <location>
        <position position="108"/>
    </location>
</feature>
<comment type="similarity">
    <text evidence="4">Belongs to the serine/threonine dehydratase family. DsdA subfamily.</text>
</comment>
<dbReference type="InterPro" id="IPR036052">
    <property type="entry name" value="TrpB-like_PALP_sf"/>
</dbReference>
<evidence type="ECO:0000313" key="7">
    <source>
        <dbReference type="Proteomes" id="UP000198606"/>
    </source>
</evidence>